<evidence type="ECO:0000256" key="2">
    <source>
        <dbReference type="SAM" id="Phobius"/>
    </source>
</evidence>
<proteinExistence type="predicted"/>
<keyword evidence="2" id="KW-1133">Transmembrane helix</keyword>
<feature type="transmembrane region" description="Helical" evidence="2">
    <location>
        <begin position="36"/>
        <end position="56"/>
    </location>
</feature>
<feature type="transmembrane region" description="Helical" evidence="2">
    <location>
        <begin position="222"/>
        <end position="240"/>
    </location>
</feature>
<feature type="transmembrane region" description="Helical" evidence="2">
    <location>
        <begin position="485"/>
        <end position="504"/>
    </location>
</feature>
<feature type="compositionally biased region" description="Gly residues" evidence="1">
    <location>
        <begin position="807"/>
        <end position="816"/>
    </location>
</feature>
<feature type="transmembrane region" description="Helical" evidence="2">
    <location>
        <begin position="334"/>
        <end position="354"/>
    </location>
</feature>
<keyword evidence="2" id="KW-0812">Transmembrane</keyword>
<protein>
    <submittedName>
        <fullName evidence="3">Uncharacterized protein</fullName>
    </submittedName>
</protein>
<feature type="transmembrane region" description="Helical" evidence="2">
    <location>
        <begin position="127"/>
        <end position="153"/>
    </location>
</feature>
<dbReference type="AlphaFoldDB" id="A0A9X3EU67"/>
<sequence length="816" mass="79292">MGALAATLLPAAVGLALVGLVGPLERRWGAASASAAAARGALVAAVLACLVLWQAIQRNQLEHRLEWIRVGRTTTIDWIVQLDGLGLALAVVALAALVLGVVANLAFGTAGGGRPGARLASAAGGALVVASGGTLAQLAIGVGLVVLALRAWPSDHVSSDMPDRTWLIGLVGAGLSLAILAWLGAAGDFDLMRLERASFAQERSELVRGRIGGPLFGLPPGAVATLAAGAAALAWALAWPRLLARAWSEGPAPALVATCVAGPALAVVLLRTQVALATAPTALALLTTAAAAAAAWAGIEAARARTSARALACGTAATLAIATATIAIGEPIAAAQLLLAGGLAWAAPIAGLFAPRPLRAGIVGVAGLGLALALGPAVAALWNDLSAWSSGINMVAPALALVGVAGSASAVRRVLGDRTDAPGWPRPEAPPLLLGVAGALAIGAVAAALWPLAPQIWPLFVSGRMFEGAYALGPRPDAWIVGPRVGAGLVAAAMAIGLVLAPRIRPASRPRSRAAGAAGPTIPRLLRLGERLVGRLTLWPGDERVTVAPGRFDLRGPLLLATAGALAILGSVFCNPDVAVLGPTRAHPVDLGGLDAAMAGARRGSAEAPAQPSVRGPGTALEGQGEDIGPAPRGEVPAGAGDMLEGADAPGAEESARGGEVPAGAGAGDMPEGAGSRSAAGPTRGGEVPAGTQEAGARDMREGAGAAQAGQAVKAGAGNMPGGTGPAQAGEAVKAGAGDVPGGTGSVQKAGAGDMPAGTGSAQAADTVKAGARDMSGGAGPAQTADTVKAGAGDMSGGAGSVQVGASGAGPAGGRR</sequence>
<name>A0A9X3EU67_9BACT</name>
<evidence type="ECO:0000313" key="4">
    <source>
        <dbReference type="Proteomes" id="UP001150924"/>
    </source>
</evidence>
<feature type="transmembrane region" description="Helical" evidence="2">
    <location>
        <begin position="310"/>
        <end position="328"/>
    </location>
</feature>
<feature type="transmembrane region" description="Helical" evidence="2">
    <location>
        <begin position="394"/>
        <end position="411"/>
    </location>
</feature>
<dbReference type="RefSeq" id="WP_267768939.1">
    <property type="nucleotide sequence ID" value="NZ_JAPNKE010000002.1"/>
</dbReference>
<feature type="transmembrane region" description="Helical" evidence="2">
    <location>
        <begin position="85"/>
        <end position="107"/>
    </location>
</feature>
<comment type="caution">
    <text evidence="3">The sequence shown here is derived from an EMBL/GenBank/DDBJ whole genome shotgun (WGS) entry which is preliminary data.</text>
</comment>
<dbReference type="EMBL" id="JAPNKE010000002">
    <property type="protein sequence ID" value="MCY1006651.1"/>
    <property type="molecule type" value="Genomic_DNA"/>
</dbReference>
<feature type="transmembrane region" description="Helical" evidence="2">
    <location>
        <begin position="361"/>
        <end position="382"/>
    </location>
</feature>
<evidence type="ECO:0000256" key="1">
    <source>
        <dbReference type="SAM" id="MobiDB-lite"/>
    </source>
</evidence>
<feature type="transmembrane region" description="Helical" evidence="2">
    <location>
        <begin position="276"/>
        <end position="298"/>
    </location>
</feature>
<dbReference type="Proteomes" id="UP001150924">
    <property type="component" value="Unassembled WGS sequence"/>
</dbReference>
<feature type="compositionally biased region" description="Low complexity" evidence="1">
    <location>
        <begin position="703"/>
        <end position="718"/>
    </location>
</feature>
<evidence type="ECO:0000313" key="3">
    <source>
        <dbReference type="EMBL" id="MCY1006651.1"/>
    </source>
</evidence>
<feature type="transmembrane region" description="Helical" evidence="2">
    <location>
        <begin position="432"/>
        <end position="453"/>
    </location>
</feature>
<keyword evidence="4" id="KW-1185">Reference proteome</keyword>
<keyword evidence="2" id="KW-0472">Membrane</keyword>
<gene>
    <name evidence="3" type="ORF">OV079_14035</name>
</gene>
<accession>A0A9X3EU67</accession>
<feature type="transmembrane region" description="Helical" evidence="2">
    <location>
        <begin position="165"/>
        <end position="185"/>
    </location>
</feature>
<organism evidence="3 4">
    <name type="scientific">Nannocystis pusilla</name>
    <dbReference type="NCBI Taxonomy" id="889268"/>
    <lineage>
        <taxon>Bacteria</taxon>
        <taxon>Pseudomonadati</taxon>
        <taxon>Myxococcota</taxon>
        <taxon>Polyangia</taxon>
        <taxon>Nannocystales</taxon>
        <taxon>Nannocystaceae</taxon>
        <taxon>Nannocystis</taxon>
    </lineage>
</organism>
<feature type="region of interest" description="Disordered" evidence="1">
    <location>
        <begin position="600"/>
        <end position="816"/>
    </location>
</feature>
<reference evidence="3" key="1">
    <citation type="submission" date="2022-11" db="EMBL/GenBank/DDBJ databases">
        <title>Minimal conservation of predation-associated metabolite biosynthetic gene clusters underscores biosynthetic potential of Myxococcota including descriptions for ten novel species: Archangium lansinium sp. nov., Myxococcus landrumus sp. nov., Nannocystis bai.</title>
        <authorList>
            <person name="Ahearne A."/>
            <person name="Stevens C."/>
            <person name="Phillips K."/>
        </authorList>
    </citation>
    <scope>NUCLEOTIDE SEQUENCE</scope>
    <source>
        <strain evidence="3">Na p29</strain>
    </source>
</reference>